<name>A0ABS2GL48_9FIRM</name>
<protein>
    <submittedName>
        <fullName evidence="1">SAM-dependent methyltransferase</fullName>
    </submittedName>
</protein>
<keyword evidence="1" id="KW-0489">Methyltransferase</keyword>
<gene>
    <name evidence="1" type="ORF">H9X81_02330</name>
</gene>
<keyword evidence="2" id="KW-1185">Reference proteome</keyword>
<dbReference type="Gene3D" id="3.40.50.150">
    <property type="entry name" value="Vaccinia Virus protein VP39"/>
    <property type="match status" value="1"/>
</dbReference>
<proteinExistence type="predicted"/>
<dbReference type="GO" id="GO:0032259">
    <property type="term" value="P:methylation"/>
    <property type="evidence" value="ECO:0007669"/>
    <property type="project" value="UniProtKB-KW"/>
</dbReference>
<dbReference type="InterPro" id="IPR029063">
    <property type="entry name" value="SAM-dependent_MTases_sf"/>
</dbReference>
<dbReference type="Proteomes" id="UP000724149">
    <property type="component" value="Unassembled WGS sequence"/>
</dbReference>
<keyword evidence="1" id="KW-0808">Transferase</keyword>
<comment type="caution">
    <text evidence="1">The sequence shown here is derived from an EMBL/GenBank/DDBJ whole genome shotgun (WGS) entry which is preliminary data.</text>
</comment>
<sequence length="255" mass="28634">MIELSNRLGQIARMVQPGSVVADIGTDHGQLMVYLAQNGTIRRGYACDINEKPLNKARQIIADYGLEDRIECVLASGLDGLQPGSVDTVVIAGMGGDLTARILDAAPWVREYHTRLLLQPMTKPDHLREYLCREGFRLELENAVISGKFVYTVFSAVYDGIPRELSLLERYIGRVLDGDSADTDRYLMRIRRNLLGRIAGIDRSRSGDPVRRTEYETVVRMLEMILEERGYHVECLDDLWEAEFAGTLCNPGELG</sequence>
<dbReference type="CDD" id="cd02440">
    <property type="entry name" value="AdoMet_MTases"/>
    <property type="match status" value="1"/>
</dbReference>
<dbReference type="EMBL" id="JACSNR010000002">
    <property type="protein sequence ID" value="MBM6922533.1"/>
    <property type="molecule type" value="Genomic_DNA"/>
</dbReference>
<evidence type="ECO:0000313" key="2">
    <source>
        <dbReference type="Proteomes" id="UP000724149"/>
    </source>
</evidence>
<accession>A0ABS2GL48</accession>
<dbReference type="RefSeq" id="WP_177502843.1">
    <property type="nucleotide sequence ID" value="NZ_JACSNR010000002.1"/>
</dbReference>
<dbReference type="PANTHER" id="PTHR38451:SF1">
    <property type="entry name" value="TRNA (ADENINE(22)-N(1))-METHYLTRANSFERASE"/>
    <property type="match status" value="1"/>
</dbReference>
<reference evidence="1 2" key="1">
    <citation type="journal article" date="2021" name="Sci. Rep.">
        <title>The distribution of antibiotic resistance genes in chicken gut microbiota commensals.</title>
        <authorList>
            <person name="Juricova H."/>
            <person name="Matiasovicova J."/>
            <person name="Kubasova T."/>
            <person name="Cejkova D."/>
            <person name="Rychlik I."/>
        </authorList>
    </citation>
    <scope>NUCLEOTIDE SEQUENCE [LARGE SCALE GENOMIC DNA]</scope>
    <source>
        <strain evidence="1 2">An564</strain>
    </source>
</reference>
<organism evidence="1 2">
    <name type="scientific">Hydrogenoanaerobacterium saccharovorans</name>
    <dbReference type="NCBI Taxonomy" id="474960"/>
    <lineage>
        <taxon>Bacteria</taxon>
        <taxon>Bacillati</taxon>
        <taxon>Bacillota</taxon>
        <taxon>Clostridia</taxon>
        <taxon>Eubacteriales</taxon>
        <taxon>Oscillospiraceae</taxon>
        <taxon>Hydrogenoanaerobacterium</taxon>
    </lineage>
</organism>
<evidence type="ECO:0000313" key="1">
    <source>
        <dbReference type="EMBL" id="MBM6922533.1"/>
    </source>
</evidence>
<dbReference type="SUPFAM" id="SSF53335">
    <property type="entry name" value="S-adenosyl-L-methionine-dependent methyltransferases"/>
    <property type="match status" value="1"/>
</dbReference>
<dbReference type="GO" id="GO:0008168">
    <property type="term" value="F:methyltransferase activity"/>
    <property type="evidence" value="ECO:0007669"/>
    <property type="project" value="UniProtKB-KW"/>
</dbReference>
<dbReference type="PANTHER" id="PTHR38451">
    <property type="entry name" value="TRNA (ADENINE(22)-N(1))-METHYLTRANSFERASE"/>
    <property type="match status" value="1"/>
</dbReference>
<dbReference type="Pfam" id="PF12847">
    <property type="entry name" value="Methyltransf_18"/>
    <property type="match status" value="1"/>
</dbReference>